<protein>
    <submittedName>
        <fullName evidence="1">RebB family R body protein</fullName>
    </submittedName>
</protein>
<dbReference type="RefSeq" id="WP_331256857.1">
    <property type="nucleotide sequence ID" value="NZ_CP133271.1"/>
</dbReference>
<accession>A0ABZ2C5G5</accession>
<geneLocation type="plasmid" evidence="1 2">
    <name>pBealeia1</name>
</geneLocation>
<dbReference type="InterPro" id="IPR021070">
    <property type="entry name" value="Killing_trait_RebB"/>
</dbReference>
<dbReference type="Proteomes" id="UP001330434">
    <property type="component" value="Plasmid pBealeia1"/>
</dbReference>
<keyword evidence="1" id="KW-0614">Plasmid</keyword>
<keyword evidence="2" id="KW-1185">Reference proteome</keyword>
<reference evidence="1 2" key="1">
    <citation type="journal article" date="2024" name="Environ. Microbiol.">
        <title>Novel evolutionary insights on the interactions of the Holosporales (Alphaproteobacteria) with eukaryotic hosts from comparative genomics.</title>
        <authorList>
            <person name="Giovannini M."/>
            <person name="Petroni G."/>
            <person name="Castelli M."/>
        </authorList>
    </citation>
    <scope>NUCLEOTIDE SEQUENCE [LARGE SCALE GENOMIC DNA]</scope>
    <source>
        <strain evidence="1 2">US_Bl 15I1</strain>
    </source>
</reference>
<name>A0ABZ2C5G5_9PROT</name>
<dbReference type="EMBL" id="CP133271">
    <property type="protein sequence ID" value="WVX67731.1"/>
    <property type="molecule type" value="Genomic_DNA"/>
</dbReference>
<organism evidence="1 2">
    <name type="scientific">Candidatus Bealeia paramacronuclearis</name>
    <dbReference type="NCBI Taxonomy" id="1921001"/>
    <lineage>
        <taxon>Bacteria</taxon>
        <taxon>Pseudomonadati</taxon>
        <taxon>Pseudomonadota</taxon>
        <taxon>Alphaproteobacteria</taxon>
        <taxon>Holosporales</taxon>
        <taxon>Holosporaceae</taxon>
        <taxon>Candidatus Bealeia</taxon>
    </lineage>
</organism>
<evidence type="ECO:0000313" key="2">
    <source>
        <dbReference type="Proteomes" id="UP001330434"/>
    </source>
</evidence>
<sequence>MNLANINSNSTSANEGTVNAQMTDNITQTSVMTLGSSAAVAMSRLYQAVTDSLSQSIQNATFAQQQSNLIHQAATTQGVNLIYAVDTASVGGATEQVARARVI</sequence>
<dbReference type="Pfam" id="PF11747">
    <property type="entry name" value="RebB"/>
    <property type="match status" value="1"/>
</dbReference>
<proteinExistence type="predicted"/>
<evidence type="ECO:0000313" key="1">
    <source>
        <dbReference type="EMBL" id="WVX67731.1"/>
    </source>
</evidence>
<gene>
    <name evidence="1" type="ORF">Bealeia1_01948</name>
</gene>